<feature type="disulfide bond" evidence="6">
    <location>
        <begin position="91"/>
        <end position="155"/>
    </location>
</feature>
<comment type="subcellular location">
    <subcellularLocation>
        <location evidence="1">Membrane</location>
    </subcellularLocation>
</comment>
<evidence type="ECO:0000256" key="9">
    <source>
        <dbReference type="SAM" id="SignalP"/>
    </source>
</evidence>
<proteinExistence type="inferred from homology"/>
<feature type="chain" id="PRO_5040800262" evidence="9">
    <location>
        <begin position="25"/>
        <end position="301"/>
    </location>
</feature>
<dbReference type="Gene3D" id="2.60.40.420">
    <property type="entry name" value="Cupredoxins - blue copper proteins"/>
    <property type="match status" value="1"/>
</dbReference>
<feature type="region of interest" description="Disordered" evidence="7">
    <location>
        <begin position="279"/>
        <end position="301"/>
    </location>
</feature>
<keyword evidence="2 9" id="KW-0732">Signal</keyword>
<accession>A0A9X0A5N3</accession>
<dbReference type="OrthoDB" id="6250301at2759"/>
<evidence type="ECO:0000256" key="1">
    <source>
        <dbReference type="ARBA" id="ARBA00004370"/>
    </source>
</evidence>
<keyword evidence="12" id="KW-1185">Reference proteome</keyword>
<dbReference type="Proteomes" id="UP001163046">
    <property type="component" value="Unassembled WGS sequence"/>
</dbReference>
<dbReference type="PANTHER" id="PTHR11304:SF29">
    <property type="entry name" value="EPHRIN"/>
    <property type="match status" value="1"/>
</dbReference>
<keyword evidence="8" id="KW-0812">Transmembrane</keyword>
<evidence type="ECO:0000256" key="8">
    <source>
        <dbReference type="SAM" id="Phobius"/>
    </source>
</evidence>
<keyword evidence="3 8" id="KW-0472">Membrane</keyword>
<feature type="transmembrane region" description="Helical" evidence="8">
    <location>
        <begin position="246"/>
        <end position="269"/>
    </location>
</feature>
<dbReference type="AlphaFoldDB" id="A0A9X0A5N3"/>
<evidence type="ECO:0000313" key="11">
    <source>
        <dbReference type="EMBL" id="KAJ7393832.1"/>
    </source>
</evidence>
<reference evidence="11" key="1">
    <citation type="submission" date="2023-01" db="EMBL/GenBank/DDBJ databases">
        <title>Genome assembly of the deep-sea coral Lophelia pertusa.</title>
        <authorList>
            <person name="Herrera S."/>
            <person name="Cordes E."/>
        </authorList>
    </citation>
    <scope>NUCLEOTIDE SEQUENCE</scope>
    <source>
        <strain evidence="11">USNM1676648</strain>
        <tissue evidence="11">Polyp</tissue>
    </source>
</reference>
<evidence type="ECO:0000256" key="3">
    <source>
        <dbReference type="ARBA" id="ARBA00023136"/>
    </source>
</evidence>
<evidence type="ECO:0000256" key="6">
    <source>
        <dbReference type="PROSITE-ProRule" id="PRU00884"/>
    </source>
</evidence>
<sequence>MGVFYGIQCAFIILLICVLDLGRSVLYPSIQWTPHNPIFAANRTQCVLPMSKLIFVCPNTATIVTRLNDTSGLDPHYENLWLVSRRNYERCEVNKSSDRKLIPCDMPFTLKYYTAIFKRYSASNDPVFKPGQDYYFIATSDGSQSSINSISGGHCKAYNMKLKFHVCTSNEDPRCQSDELCNGVAQPAQAHTTGARTANPPTTATTSTTQRIGNTSYTNYTLPITRISHPDDPENEKEILFKESTYHITIGFLVSMCFLLLIISVISVYRLHQKKKANSSSSRDSASFNIRLNDSPDGSWD</sequence>
<dbReference type="SUPFAM" id="SSF49503">
    <property type="entry name" value="Cupredoxins"/>
    <property type="match status" value="1"/>
</dbReference>
<name>A0A9X0A5N3_9CNID</name>
<organism evidence="11 12">
    <name type="scientific">Desmophyllum pertusum</name>
    <dbReference type="NCBI Taxonomy" id="174260"/>
    <lineage>
        <taxon>Eukaryota</taxon>
        <taxon>Metazoa</taxon>
        <taxon>Cnidaria</taxon>
        <taxon>Anthozoa</taxon>
        <taxon>Hexacorallia</taxon>
        <taxon>Scleractinia</taxon>
        <taxon>Caryophylliina</taxon>
        <taxon>Caryophylliidae</taxon>
        <taxon>Desmophyllum</taxon>
    </lineage>
</organism>
<dbReference type="InterPro" id="IPR031328">
    <property type="entry name" value="Ephrin"/>
</dbReference>
<evidence type="ECO:0000256" key="5">
    <source>
        <dbReference type="ARBA" id="ARBA00023180"/>
    </source>
</evidence>
<evidence type="ECO:0000256" key="2">
    <source>
        <dbReference type="ARBA" id="ARBA00022729"/>
    </source>
</evidence>
<evidence type="ECO:0000256" key="7">
    <source>
        <dbReference type="SAM" id="MobiDB-lite"/>
    </source>
</evidence>
<dbReference type="InterPro" id="IPR008972">
    <property type="entry name" value="Cupredoxin"/>
</dbReference>
<dbReference type="PROSITE" id="PS51551">
    <property type="entry name" value="EPHRIN_RBD_2"/>
    <property type="match status" value="1"/>
</dbReference>
<keyword evidence="8" id="KW-1133">Transmembrane helix</keyword>
<protein>
    <submittedName>
        <fullName evidence="11">Ephrin-B2a</fullName>
    </submittedName>
</protein>
<gene>
    <name evidence="11" type="primary">EFNB2_3</name>
    <name evidence="11" type="ORF">OS493_003498</name>
</gene>
<comment type="caution">
    <text evidence="6">Lacks conserved residue(s) required for the propagation of feature annotation.</text>
</comment>
<evidence type="ECO:0000256" key="4">
    <source>
        <dbReference type="ARBA" id="ARBA00023157"/>
    </source>
</evidence>
<dbReference type="GO" id="GO:0005886">
    <property type="term" value="C:plasma membrane"/>
    <property type="evidence" value="ECO:0007669"/>
    <property type="project" value="TreeGrafter"/>
</dbReference>
<comment type="caution">
    <text evidence="11">The sequence shown here is derived from an EMBL/GenBank/DDBJ whole genome shotgun (WGS) entry which is preliminary data.</text>
</comment>
<dbReference type="GO" id="GO:0007411">
    <property type="term" value="P:axon guidance"/>
    <property type="evidence" value="ECO:0007669"/>
    <property type="project" value="TreeGrafter"/>
</dbReference>
<keyword evidence="4 6" id="KW-1015">Disulfide bond</keyword>
<dbReference type="InterPro" id="IPR001799">
    <property type="entry name" value="Ephrin_RBD"/>
</dbReference>
<dbReference type="GO" id="GO:0048013">
    <property type="term" value="P:ephrin receptor signaling pathway"/>
    <property type="evidence" value="ECO:0007669"/>
    <property type="project" value="TreeGrafter"/>
</dbReference>
<keyword evidence="5" id="KW-0325">Glycoprotein</keyword>
<dbReference type="GO" id="GO:0046875">
    <property type="term" value="F:ephrin receptor binding"/>
    <property type="evidence" value="ECO:0007669"/>
    <property type="project" value="TreeGrafter"/>
</dbReference>
<evidence type="ECO:0000313" key="12">
    <source>
        <dbReference type="Proteomes" id="UP001163046"/>
    </source>
</evidence>
<dbReference type="PANTHER" id="PTHR11304">
    <property type="entry name" value="EPHRIN"/>
    <property type="match status" value="1"/>
</dbReference>
<feature type="domain" description="Ephrin RBD" evidence="10">
    <location>
        <begin position="25"/>
        <end position="166"/>
    </location>
</feature>
<feature type="signal peptide" evidence="9">
    <location>
        <begin position="1"/>
        <end position="24"/>
    </location>
</feature>
<dbReference type="Pfam" id="PF00812">
    <property type="entry name" value="Ephrin"/>
    <property type="match status" value="1"/>
</dbReference>
<evidence type="ECO:0000259" key="10">
    <source>
        <dbReference type="PROSITE" id="PS51551"/>
    </source>
</evidence>
<comment type="similarity">
    <text evidence="6">Belongs to the ephrin family.</text>
</comment>
<dbReference type="EMBL" id="MU825397">
    <property type="protein sequence ID" value="KAJ7393832.1"/>
    <property type="molecule type" value="Genomic_DNA"/>
</dbReference>